<accession>A0A498C8B5</accession>
<keyword evidence="2 6" id="KW-0889">Transcription antitermination</keyword>
<dbReference type="Proteomes" id="UP000275461">
    <property type="component" value="Unassembled WGS sequence"/>
</dbReference>
<protein>
    <recommendedName>
        <fullName evidence="6">Transcription antitermination protein NusB</fullName>
    </recommendedName>
    <alternativeName>
        <fullName evidence="6">Antitermination factor NusB</fullName>
    </alternativeName>
</protein>
<organism evidence="8 9">
    <name type="scientific">Alkalispirillum mobile</name>
    <dbReference type="NCBI Taxonomy" id="85925"/>
    <lineage>
        <taxon>Bacteria</taxon>
        <taxon>Pseudomonadati</taxon>
        <taxon>Pseudomonadota</taxon>
        <taxon>Gammaproteobacteria</taxon>
        <taxon>Chromatiales</taxon>
        <taxon>Ectothiorhodospiraceae</taxon>
        <taxon>Alkalispirillum</taxon>
    </lineage>
</organism>
<dbReference type="GO" id="GO:0003723">
    <property type="term" value="F:RNA binding"/>
    <property type="evidence" value="ECO:0007669"/>
    <property type="project" value="UniProtKB-UniRule"/>
</dbReference>
<dbReference type="NCBIfam" id="TIGR01951">
    <property type="entry name" value="nusB"/>
    <property type="match status" value="1"/>
</dbReference>
<dbReference type="RefSeq" id="WP_121441783.1">
    <property type="nucleotide sequence ID" value="NZ_RCDA01000001.1"/>
</dbReference>
<name>A0A498C8B5_9GAMM</name>
<dbReference type="PANTHER" id="PTHR11078">
    <property type="entry name" value="N UTILIZATION SUBSTANCE PROTEIN B-RELATED"/>
    <property type="match status" value="1"/>
</dbReference>
<keyword evidence="9" id="KW-1185">Reference proteome</keyword>
<evidence type="ECO:0000256" key="6">
    <source>
        <dbReference type="HAMAP-Rule" id="MF_00073"/>
    </source>
</evidence>
<evidence type="ECO:0000259" key="7">
    <source>
        <dbReference type="Pfam" id="PF01029"/>
    </source>
</evidence>
<reference evidence="8 9" key="1">
    <citation type="submission" date="2018-10" db="EMBL/GenBank/DDBJ databases">
        <title>Genomic Encyclopedia of Type Strains, Phase IV (KMG-IV): sequencing the most valuable type-strain genomes for metagenomic binning, comparative biology and taxonomic classification.</title>
        <authorList>
            <person name="Goeker M."/>
        </authorList>
    </citation>
    <scope>NUCLEOTIDE SEQUENCE [LARGE SCALE GENOMIC DNA]</scope>
    <source>
        <strain evidence="8 9">DSM 12769</strain>
    </source>
</reference>
<dbReference type="GO" id="GO:0005829">
    <property type="term" value="C:cytosol"/>
    <property type="evidence" value="ECO:0007669"/>
    <property type="project" value="TreeGrafter"/>
</dbReference>
<dbReference type="GO" id="GO:0031564">
    <property type="term" value="P:transcription antitermination"/>
    <property type="evidence" value="ECO:0007669"/>
    <property type="project" value="UniProtKB-KW"/>
</dbReference>
<keyword evidence="3 6" id="KW-0694">RNA-binding</keyword>
<dbReference type="EMBL" id="RCDA01000001">
    <property type="protein sequence ID" value="RLK51367.1"/>
    <property type="molecule type" value="Genomic_DNA"/>
</dbReference>
<dbReference type="Gene3D" id="1.10.940.10">
    <property type="entry name" value="NusB-like"/>
    <property type="match status" value="1"/>
</dbReference>
<dbReference type="GO" id="GO:0006353">
    <property type="term" value="P:DNA-templated transcription termination"/>
    <property type="evidence" value="ECO:0007669"/>
    <property type="project" value="UniProtKB-UniRule"/>
</dbReference>
<keyword evidence="4 6" id="KW-0805">Transcription regulation</keyword>
<dbReference type="InterPro" id="IPR011605">
    <property type="entry name" value="NusB_fam"/>
</dbReference>
<proteinExistence type="inferred from homology"/>
<comment type="caution">
    <text evidence="8">The sequence shown here is derived from an EMBL/GenBank/DDBJ whole genome shotgun (WGS) entry which is preliminary data.</text>
</comment>
<dbReference type="AlphaFoldDB" id="A0A498C8B5"/>
<gene>
    <name evidence="6" type="primary">nusB</name>
    <name evidence="8" type="ORF">DFR31_1303</name>
</gene>
<dbReference type="PANTHER" id="PTHR11078:SF3">
    <property type="entry name" value="ANTITERMINATION NUSB DOMAIN-CONTAINING PROTEIN"/>
    <property type="match status" value="1"/>
</dbReference>
<evidence type="ECO:0000256" key="2">
    <source>
        <dbReference type="ARBA" id="ARBA00022814"/>
    </source>
</evidence>
<evidence type="ECO:0000256" key="4">
    <source>
        <dbReference type="ARBA" id="ARBA00023015"/>
    </source>
</evidence>
<sequence>MSTPQSQNGPGQGRRARARARELALLALYQWQMTGQDLGAIEAQHLDFDPDEPQPEAGEDEHYPHYPHEQLDRAYFRALLHGVPARLNDLDQSLEPLLDRPLRTLDPLEKALLRLGAWELSERIDTPWRVVINESVNLAKRFGAEQSHRYINGVLDKLARGLPLRSTEIEADRKKRER</sequence>
<evidence type="ECO:0000313" key="9">
    <source>
        <dbReference type="Proteomes" id="UP000275461"/>
    </source>
</evidence>
<dbReference type="InterPro" id="IPR006027">
    <property type="entry name" value="NusB_RsmB_TIM44"/>
</dbReference>
<feature type="domain" description="NusB/RsmB/TIM44" evidence="7">
    <location>
        <begin position="19"/>
        <end position="160"/>
    </location>
</feature>
<evidence type="ECO:0000256" key="5">
    <source>
        <dbReference type="ARBA" id="ARBA00023163"/>
    </source>
</evidence>
<dbReference type="SUPFAM" id="SSF48013">
    <property type="entry name" value="NusB-like"/>
    <property type="match status" value="1"/>
</dbReference>
<comment type="similarity">
    <text evidence="1 6">Belongs to the NusB family.</text>
</comment>
<evidence type="ECO:0000256" key="3">
    <source>
        <dbReference type="ARBA" id="ARBA00022884"/>
    </source>
</evidence>
<dbReference type="HAMAP" id="MF_00073">
    <property type="entry name" value="NusB"/>
    <property type="match status" value="1"/>
</dbReference>
<dbReference type="InterPro" id="IPR035926">
    <property type="entry name" value="NusB-like_sf"/>
</dbReference>
<evidence type="ECO:0000256" key="1">
    <source>
        <dbReference type="ARBA" id="ARBA00005952"/>
    </source>
</evidence>
<dbReference type="Pfam" id="PF01029">
    <property type="entry name" value="NusB"/>
    <property type="match status" value="1"/>
</dbReference>
<comment type="function">
    <text evidence="6">Involved in transcription antitermination. Required for transcription of ribosomal RNA (rRNA) genes. Binds specifically to the boxA antiterminator sequence of the ribosomal RNA (rrn) operons.</text>
</comment>
<keyword evidence="5 6" id="KW-0804">Transcription</keyword>
<evidence type="ECO:0000313" key="8">
    <source>
        <dbReference type="EMBL" id="RLK51367.1"/>
    </source>
</evidence>
<dbReference type="OrthoDB" id="9789556at2"/>